<name>A0A550CX22_9AGAR</name>
<evidence type="ECO:0000313" key="4">
    <source>
        <dbReference type="Proteomes" id="UP000320762"/>
    </source>
</evidence>
<keyword evidence="1" id="KW-0175">Coiled coil</keyword>
<organism evidence="3 4">
    <name type="scientific">Schizophyllum amplum</name>
    <dbReference type="NCBI Taxonomy" id="97359"/>
    <lineage>
        <taxon>Eukaryota</taxon>
        <taxon>Fungi</taxon>
        <taxon>Dikarya</taxon>
        <taxon>Basidiomycota</taxon>
        <taxon>Agaricomycotina</taxon>
        <taxon>Agaricomycetes</taxon>
        <taxon>Agaricomycetidae</taxon>
        <taxon>Agaricales</taxon>
        <taxon>Schizophyllaceae</taxon>
        <taxon>Schizophyllum</taxon>
    </lineage>
</organism>
<feature type="compositionally biased region" description="Low complexity" evidence="2">
    <location>
        <begin position="52"/>
        <end position="69"/>
    </location>
</feature>
<protein>
    <submittedName>
        <fullName evidence="3">Uncharacterized protein</fullName>
    </submittedName>
</protein>
<feature type="compositionally biased region" description="Polar residues" evidence="2">
    <location>
        <begin position="136"/>
        <end position="146"/>
    </location>
</feature>
<sequence>MSQNQMQHMSPVDRDFFVCAAVPQCKKKFFYWADSLPELSENAQMAAPPDNQLVPASQLSQASAASQGPPSTPRKRGASSSFSTPAQKRIKDNNGGTPRNNHNTPEDKRRRMDEIQRALEAKPGVTPSAAECDASISPTKQPQTAPMTPMLGTGKGKQREQSPDSQESNVYEEDIFGPASQNSMSTPQQTRRSAGLRQSASTSSLRGLARTPVQELTPEELGDMVQKLSALPDQLRKRRALADKREDSARKRIEKLEEETVDLSARVELLEAENKRLLELIDQLESGGH</sequence>
<reference evidence="3 4" key="1">
    <citation type="journal article" date="2019" name="New Phytol.">
        <title>Comparative genomics reveals unique wood-decay strategies and fruiting body development in the Schizophyllaceae.</title>
        <authorList>
            <person name="Almasi E."/>
            <person name="Sahu N."/>
            <person name="Krizsan K."/>
            <person name="Balint B."/>
            <person name="Kovacs G.M."/>
            <person name="Kiss B."/>
            <person name="Cseklye J."/>
            <person name="Drula E."/>
            <person name="Henrissat B."/>
            <person name="Nagy I."/>
            <person name="Chovatia M."/>
            <person name="Adam C."/>
            <person name="LaButti K."/>
            <person name="Lipzen A."/>
            <person name="Riley R."/>
            <person name="Grigoriev I.V."/>
            <person name="Nagy L.G."/>
        </authorList>
    </citation>
    <scope>NUCLEOTIDE SEQUENCE [LARGE SCALE GENOMIC DNA]</scope>
    <source>
        <strain evidence="3 4">NL-1724</strain>
    </source>
</reference>
<feature type="compositionally biased region" description="Basic and acidic residues" evidence="2">
    <location>
        <begin position="104"/>
        <end position="120"/>
    </location>
</feature>
<dbReference type="EMBL" id="VDMD01000001">
    <property type="protein sequence ID" value="TRM69308.1"/>
    <property type="molecule type" value="Genomic_DNA"/>
</dbReference>
<feature type="region of interest" description="Disordered" evidence="2">
    <location>
        <begin position="43"/>
        <end position="221"/>
    </location>
</feature>
<evidence type="ECO:0000256" key="1">
    <source>
        <dbReference type="SAM" id="Coils"/>
    </source>
</evidence>
<keyword evidence="4" id="KW-1185">Reference proteome</keyword>
<accession>A0A550CX22</accession>
<evidence type="ECO:0000313" key="3">
    <source>
        <dbReference type="EMBL" id="TRM69308.1"/>
    </source>
</evidence>
<dbReference type="Proteomes" id="UP000320762">
    <property type="component" value="Unassembled WGS sequence"/>
</dbReference>
<feature type="compositionally biased region" description="Polar residues" evidence="2">
    <location>
        <begin position="179"/>
        <end position="205"/>
    </location>
</feature>
<feature type="coiled-coil region" evidence="1">
    <location>
        <begin position="239"/>
        <end position="287"/>
    </location>
</feature>
<evidence type="ECO:0000256" key="2">
    <source>
        <dbReference type="SAM" id="MobiDB-lite"/>
    </source>
</evidence>
<dbReference type="AlphaFoldDB" id="A0A550CX22"/>
<comment type="caution">
    <text evidence="3">The sequence shown here is derived from an EMBL/GenBank/DDBJ whole genome shotgun (WGS) entry which is preliminary data.</text>
</comment>
<dbReference type="OrthoDB" id="3005167at2759"/>
<feature type="compositionally biased region" description="Polar residues" evidence="2">
    <location>
        <begin position="94"/>
        <end position="103"/>
    </location>
</feature>
<proteinExistence type="predicted"/>
<gene>
    <name evidence="3" type="ORF">BD626DRAFT_533028</name>
</gene>